<name>A0A1V0NG52_LACLL</name>
<sequence length="234" mass="27314">MDNKIDRMEEYSALSSWAIWESIRPDGEFTKEKDLVKVKDIDFSKYEHRLQKSNTIFVAMNPGGKFDEEKSKLATRKREDTEKPWNNFHNGGSSNDHLLAQAIKDTPESGSYITDFFPIVGSGSNEIKKFVNSKDNKELIDKLVLELDEEISLLLPREKEVRLICIGKKSYEWSEKFLINRKLKLKLKKEYKVFYIPHYSGANKAEIKKKAEEQGVENHYQTVVKSLLEKFRNE</sequence>
<dbReference type="Proteomes" id="UP000192085">
    <property type="component" value="Chromosome"/>
</dbReference>
<protein>
    <recommendedName>
        <fullName evidence="3">Uracil-DNA glycosylase-like domain-containing protein</fullName>
    </recommendedName>
</protein>
<evidence type="ECO:0008006" key="3">
    <source>
        <dbReference type="Google" id="ProtNLM"/>
    </source>
</evidence>
<evidence type="ECO:0000313" key="1">
    <source>
        <dbReference type="EMBL" id="ARD98906.1"/>
    </source>
</evidence>
<dbReference type="AlphaFoldDB" id="A0A1V0NG52"/>
<dbReference type="RefSeq" id="WP_081144303.1">
    <property type="nucleotide sequence ID" value="NZ_CP015897.1"/>
</dbReference>
<organism evidence="1 2">
    <name type="scientific">Lactococcus lactis subsp. lactis</name>
    <name type="common">Streptococcus lactis</name>
    <dbReference type="NCBI Taxonomy" id="1360"/>
    <lineage>
        <taxon>Bacteria</taxon>
        <taxon>Bacillati</taxon>
        <taxon>Bacillota</taxon>
        <taxon>Bacilli</taxon>
        <taxon>Lactobacillales</taxon>
        <taxon>Streptococcaceae</taxon>
        <taxon>Lactococcus</taxon>
    </lineage>
</organism>
<reference evidence="1 2" key="1">
    <citation type="journal article" date="2017" name="BMC Genomics">
        <title>Comparative and functional genomics of the Lactococcus lactis taxon; insights into evolution and niche adaptation.</title>
        <authorList>
            <person name="Kelleher P."/>
            <person name="Bottacini F."/>
            <person name="Mahony J."/>
            <person name="Kilcawley K.N."/>
            <person name="van Sinderen D."/>
        </authorList>
    </citation>
    <scope>NUCLEOTIDE SEQUENCE [LARGE SCALE GENOMIC DNA]</scope>
    <source>
        <strain evidence="1 2">275</strain>
    </source>
</reference>
<proteinExistence type="predicted"/>
<gene>
    <name evidence="1" type="ORF">LL275_1276</name>
</gene>
<dbReference type="EMBL" id="CP015897">
    <property type="protein sequence ID" value="ARD98906.1"/>
    <property type="molecule type" value="Genomic_DNA"/>
</dbReference>
<evidence type="ECO:0000313" key="2">
    <source>
        <dbReference type="Proteomes" id="UP000192085"/>
    </source>
</evidence>
<accession>A0A1V0NG52</accession>